<name>A0A540VV48_9GAMM</name>
<organism evidence="2 3">
    <name type="scientific">Spiribacter salinus</name>
    <dbReference type="NCBI Taxonomy" id="1335746"/>
    <lineage>
        <taxon>Bacteria</taxon>
        <taxon>Pseudomonadati</taxon>
        <taxon>Pseudomonadota</taxon>
        <taxon>Gammaproteobacteria</taxon>
        <taxon>Chromatiales</taxon>
        <taxon>Ectothiorhodospiraceae</taxon>
        <taxon>Spiribacter</taxon>
    </lineage>
</organism>
<evidence type="ECO:0000256" key="1">
    <source>
        <dbReference type="SAM" id="SignalP"/>
    </source>
</evidence>
<evidence type="ECO:0000313" key="3">
    <source>
        <dbReference type="Proteomes" id="UP000315400"/>
    </source>
</evidence>
<reference evidence="2 3" key="1">
    <citation type="submission" date="2019-06" db="EMBL/GenBank/DDBJ databases">
        <title>Metagenome assembled Genome of Spiribacter salinus SL48-SHIP from the microbial mat of Salt Lake 48 (Novosibirsk region, Russia).</title>
        <authorList>
            <person name="Shipova A."/>
            <person name="Rozanov A.S."/>
            <person name="Bryanskaya A.V."/>
            <person name="Peltek S.E."/>
        </authorList>
    </citation>
    <scope>NUCLEOTIDE SEQUENCE [LARGE SCALE GENOMIC DNA]</scope>
    <source>
        <strain evidence="2">SL48-SHIP-2</strain>
    </source>
</reference>
<evidence type="ECO:0000313" key="2">
    <source>
        <dbReference type="EMBL" id="TQF00629.1"/>
    </source>
</evidence>
<dbReference type="InterPro" id="IPR010727">
    <property type="entry name" value="DUF1302"/>
</dbReference>
<gene>
    <name evidence="2" type="ORF">FKY71_02580</name>
</gene>
<comment type="caution">
    <text evidence="2">The sequence shown here is derived from an EMBL/GenBank/DDBJ whole genome shotgun (WGS) entry which is preliminary data.</text>
</comment>
<feature type="signal peptide" evidence="1">
    <location>
        <begin position="1"/>
        <end position="26"/>
    </location>
</feature>
<dbReference type="Pfam" id="PF06980">
    <property type="entry name" value="DUF1302"/>
    <property type="match status" value="1"/>
</dbReference>
<keyword evidence="1" id="KW-0732">Signal</keyword>
<feature type="chain" id="PRO_5022121202" evidence="1">
    <location>
        <begin position="27"/>
        <end position="522"/>
    </location>
</feature>
<dbReference type="Proteomes" id="UP000315400">
    <property type="component" value="Unassembled WGS sequence"/>
</dbReference>
<accession>A0A540VV48</accession>
<sequence length="522" mass="57657">MNKEDKKFSGARVTAVVLAGALGAQAGTASAQIKYSGDNWGVNFFGYLRQYVSMNLEDAPENPGDDKYRLSMVRTQFQPSLEGYVGPVDFRLQARSVREVETGYLEDLEDIGANSGDDLVDDVYNEDEIREAYIDFDLADTTNVRLGRQQVAFGETDFFQALDLIHGFDFTWRSFLVSENEDIRKPLNMLNVTQRVTPWQGAFQALVIPGGDLNRDRDFGTSYGLSGGRWSNQPNKGVDFLNDMVSPYQYDHDSGDTDKLKGALRWTGLSPEGTINYSLNYLRVHNPDPVFNSAFAPYENDGPDNGFASLIYPIVDVFGLTASGYSVTADAVFSTEIAYTRDKPFNVGGDPSVCGAGATGIPGICGVEEKDVVSLMVRMDKQVGWTQEFLNTSRPSFFSVQVFDDYIVDLENSDDLVQLVGYSAPPKSHSVIATAILGLNYANDTINPQLAAGYDMSYGGGFLIPSVQFAWGDNLRLKVEADIFFDDGNTQPGGSPMDSRDTTIFGYFDNNDQLMARFTYQF</sequence>
<dbReference type="EMBL" id="VIFK01000008">
    <property type="protein sequence ID" value="TQF00629.1"/>
    <property type="molecule type" value="Genomic_DNA"/>
</dbReference>
<protein>
    <submittedName>
        <fullName evidence="2">DUF1302 domain-containing protein</fullName>
    </submittedName>
</protein>
<proteinExistence type="predicted"/>
<dbReference type="AlphaFoldDB" id="A0A540VV48"/>